<accession>A0A9W5X4N0</accession>
<dbReference type="GO" id="GO:0006506">
    <property type="term" value="P:GPI anchor biosynthetic process"/>
    <property type="evidence" value="ECO:0007669"/>
    <property type="project" value="TreeGrafter"/>
</dbReference>
<dbReference type="SUPFAM" id="SSF56219">
    <property type="entry name" value="DNase I-like"/>
    <property type="match status" value="1"/>
</dbReference>
<dbReference type="GO" id="GO:0016020">
    <property type="term" value="C:membrane"/>
    <property type="evidence" value="ECO:0007669"/>
    <property type="project" value="GOC"/>
</dbReference>
<evidence type="ECO:0000259" key="2">
    <source>
        <dbReference type="Pfam" id="PF03372"/>
    </source>
</evidence>
<dbReference type="Gene3D" id="3.60.10.10">
    <property type="entry name" value="Endonuclease/exonuclease/phosphatase"/>
    <property type="match status" value="1"/>
</dbReference>
<dbReference type="Pfam" id="PF03372">
    <property type="entry name" value="Exo_endo_phos"/>
    <property type="match status" value="1"/>
</dbReference>
<dbReference type="Pfam" id="PF22888">
    <property type="entry name" value="FIMAH"/>
    <property type="match status" value="1"/>
</dbReference>
<keyword evidence="5" id="KW-1185">Reference proteome</keyword>
<comment type="caution">
    <text evidence="4">The sequence shown here is derived from an EMBL/GenBank/DDBJ whole genome shotgun (WGS) entry which is preliminary data.</text>
</comment>
<dbReference type="InterPro" id="IPR051916">
    <property type="entry name" value="GPI-anchor_lipid_remodeler"/>
</dbReference>
<dbReference type="InterPro" id="IPR036691">
    <property type="entry name" value="Endo/exonu/phosph_ase_sf"/>
</dbReference>
<proteinExistence type="predicted"/>
<dbReference type="RefSeq" id="WP_188724699.1">
    <property type="nucleotide sequence ID" value="NZ_BMJD01000003.1"/>
</dbReference>
<evidence type="ECO:0000313" key="4">
    <source>
        <dbReference type="EMBL" id="GGB32788.1"/>
    </source>
</evidence>
<evidence type="ECO:0000256" key="1">
    <source>
        <dbReference type="SAM" id="SignalP"/>
    </source>
</evidence>
<dbReference type="EMBL" id="BMJD01000003">
    <property type="protein sequence ID" value="GGB32788.1"/>
    <property type="molecule type" value="Genomic_DNA"/>
</dbReference>
<organism evidence="4 5">
    <name type="scientific">Lentibacillus populi</name>
    <dbReference type="NCBI Taxonomy" id="1827502"/>
    <lineage>
        <taxon>Bacteria</taxon>
        <taxon>Bacillati</taxon>
        <taxon>Bacillota</taxon>
        <taxon>Bacilli</taxon>
        <taxon>Bacillales</taxon>
        <taxon>Bacillaceae</taxon>
        <taxon>Lentibacillus</taxon>
    </lineage>
</organism>
<dbReference type="GO" id="GO:0003824">
    <property type="term" value="F:catalytic activity"/>
    <property type="evidence" value="ECO:0007669"/>
    <property type="project" value="InterPro"/>
</dbReference>
<reference evidence="4" key="1">
    <citation type="journal article" date="2014" name="Int. J. Syst. Evol. Microbiol.">
        <title>Complete genome sequence of Corynebacterium casei LMG S-19264T (=DSM 44701T), isolated from a smear-ripened cheese.</title>
        <authorList>
            <consortium name="US DOE Joint Genome Institute (JGI-PGF)"/>
            <person name="Walter F."/>
            <person name="Albersmeier A."/>
            <person name="Kalinowski J."/>
            <person name="Ruckert C."/>
        </authorList>
    </citation>
    <scope>NUCLEOTIDE SEQUENCE</scope>
    <source>
        <strain evidence="4">CGMCC 1.15454</strain>
    </source>
</reference>
<keyword evidence="1" id="KW-0732">Signal</keyword>
<dbReference type="PANTHER" id="PTHR14859:SF15">
    <property type="entry name" value="ENDONUCLEASE_EXONUCLEASE_PHOSPHATASE DOMAIN-CONTAINING PROTEIN"/>
    <property type="match status" value="1"/>
</dbReference>
<feature type="chain" id="PRO_5040856826" description="Endonuclease/exonuclease/phosphatase domain-containing protein" evidence="1">
    <location>
        <begin position="23"/>
        <end position="373"/>
    </location>
</feature>
<gene>
    <name evidence="4" type="ORF">GCM10011409_07760</name>
</gene>
<feature type="domain" description="Endonuclease/exonuclease/phosphatase" evidence="2">
    <location>
        <begin position="37"/>
        <end position="269"/>
    </location>
</feature>
<feature type="signal peptide" evidence="1">
    <location>
        <begin position="1"/>
        <end position="22"/>
    </location>
</feature>
<evidence type="ECO:0000259" key="3">
    <source>
        <dbReference type="Pfam" id="PF22888"/>
    </source>
</evidence>
<dbReference type="InterPro" id="IPR054470">
    <property type="entry name" value="FIMAH_dom"/>
</dbReference>
<name>A0A9W5X4N0_9BACI</name>
<dbReference type="AlphaFoldDB" id="A0A9W5X4N0"/>
<evidence type="ECO:0000313" key="5">
    <source>
        <dbReference type="Proteomes" id="UP000621492"/>
    </source>
</evidence>
<sequence length="373" mass="42138">MKKWTFVLIFILLLLPLNTVFAKIDTQEGRELTATVATYNLHAGIGTDGKYDLDRIAATIRDMGADVIGLQEVDVHWGDRSNNENTIKLLAEKLDMDYFFAPIYDFDPASDDEPRRQYGVAILSKYPILSAENRDITRLSTQDPNPEPKPAPGFLEAQININGAHVWFYVTHLDYRGDPSVREMQVQDMLDVMSEHQYNILVGDMNAAPDAEELQPLFHWFNDAWAMTESGDGYTYPAVSPVKRIDMILASPRMKVKNTQVYSSLASDHLPVTADITLVRGSHSLTTDGMKILVEAFLENDEIASEEAAHALTMHLQALHYYESHSMKDKMIKHLGTFAGLLQQLKINGAISEHAYTILQEDADYLQEKWESK</sequence>
<protein>
    <recommendedName>
        <fullName evidence="6">Endonuclease/exonuclease/phosphatase domain-containing protein</fullName>
    </recommendedName>
</protein>
<feature type="domain" description="FIMAH" evidence="3">
    <location>
        <begin position="288"/>
        <end position="367"/>
    </location>
</feature>
<reference evidence="4" key="2">
    <citation type="submission" date="2020-09" db="EMBL/GenBank/DDBJ databases">
        <authorList>
            <person name="Sun Q."/>
            <person name="Zhou Y."/>
        </authorList>
    </citation>
    <scope>NUCLEOTIDE SEQUENCE</scope>
    <source>
        <strain evidence="4">CGMCC 1.15454</strain>
    </source>
</reference>
<dbReference type="InterPro" id="IPR005135">
    <property type="entry name" value="Endo/exonuclease/phosphatase"/>
</dbReference>
<dbReference type="PANTHER" id="PTHR14859">
    <property type="entry name" value="CALCOFLUOR WHITE HYPERSENSITIVE PROTEIN PRECURSOR"/>
    <property type="match status" value="1"/>
</dbReference>
<evidence type="ECO:0008006" key="6">
    <source>
        <dbReference type="Google" id="ProtNLM"/>
    </source>
</evidence>
<dbReference type="Proteomes" id="UP000621492">
    <property type="component" value="Unassembled WGS sequence"/>
</dbReference>